<evidence type="ECO:0000256" key="1">
    <source>
        <dbReference type="ARBA" id="ARBA00007788"/>
    </source>
</evidence>
<keyword evidence="4" id="KW-0804">Transcription</keyword>
<dbReference type="Proteomes" id="UP001221597">
    <property type="component" value="Chromosome"/>
</dbReference>
<dbReference type="Gene3D" id="1.10.10.10">
    <property type="entry name" value="Winged helix-like DNA-binding domain superfamily/Winged helix DNA-binding domain"/>
    <property type="match status" value="1"/>
</dbReference>
<keyword evidence="3" id="KW-0805">Transcription regulation</keyword>
<gene>
    <name evidence="7" type="ORF">P9989_17935</name>
</gene>
<dbReference type="SUPFAM" id="SSF46894">
    <property type="entry name" value="C-terminal effector domain of the bipartite response regulators"/>
    <property type="match status" value="1"/>
</dbReference>
<evidence type="ECO:0000259" key="6">
    <source>
        <dbReference type="Pfam" id="PF04542"/>
    </source>
</evidence>
<comment type="function">
    <text evidence="5">Sigma factors are initiation factors that promote the attachment of RNA polymerase to specific initiation sites and are then released. Sigma-S contributes to the protection against external stress, thus playing a role in cellular fitness and survival.</text>
</comment>
<comment type="similarity">
    <text evidence="1">Belongs to the sigma-70 factor family.</text>
</comment>
<evidence type="ECO:0000256" key="3">
    <source>
        <dbReference type="ARBA" id="ARBA00023015"/>
    </source>
</evidence>
<feature type="domain" description="RNA polymerase sigma-70 region 2" evidence="6">
    <location>
        <begin position="5"/>
        <end position="70"/>
    </location>
</feature>
<evidence type="ECO:0000256" key="5">
    <source>
        <dbReference type="ARBA" id="ARBA00024701"/>
    </source>
</evidence>
<proteinExistence type="inferred from homology"/>
<dbReference type="RefSeq" id="WP_283076222.1">
    <property type="nucleotide sequence ID" value="NZ_CP121671.1"/>
</dbReference>
<dbReference type="SUPFAM" id="SSF88946">
    <property type="entry name" value="Sigma2 domain of RNA polymerase sigma factors"/>
    <property type="match status" value="1"/>
</dbReference>
<dbReference type="InterPro" id="IPR007627">
    <property type="entry name" value="RNA_pol_sigma70_r2"/>
</dbReference>
<dbReference type="NCBIfam" id="TIGR02937">
    <property type="entry name" value="sigma70-ECF"/>
    <property type="match status" value="1"/>
</dbReference>
<organism evidence="7 8">
    <name type="scientific">Halobacillus naozhouensis</name>
    <dbReference type="NCBI Taxonomy" id="554880"/>
    <lineage>
        <taxon>Bacteria</taxon>
        <taxon>Bacillati</taxon>
        <taxon>Bacillota</taxon>
        <taxon>Bacilli</taxon>
        <taxon>Bacillales</taxon>
        <taxon>Bacillaceae</taxon>
        <taxon>Halobacillus</taxon>
    </lineage>
</organism>
<accession>A0ABY8IVJ4</accession>
<evidence type="ECO:0000313" key="7">
    <source>
        <dbReference type="EMBL" id="WFT74222.1"/>
    </source>
</evidence>
<dbReference type="InterPro" id="IPR036388">
    <property type="entry name" value="WH-like_DNA-bd_sf"/>
</dbReference>
<keyword evidence="8" id="KW-1185">Reference proteome</keyword>
<protein>
    <recommendedName>
        <fullName evidence="2">RNA polymerase sigma factor SigS</fullName>
    </recommendedName>
</protein>
<dbReference type="InterPro" id="IPR013325">
    <property type="entry name" value="RNA_pol_sigma_r2"/>
</dbReference>
<name>A0ABY8IVJ4_9BACI</name>
<sequence length="154" mass="18298">MNEPYASYQGLVYLVLYKLNVRKPHEDYLQEAFFIYDECKKSFDPSRANFSTYFTNRLIFYFKSLFRKQKFQSSRLSSLCRYDGSYSPDPIMDWLFFHDIFHYCCLNEFEKNVLRLSLQGCTVGQIAAAEAVSPATVKRARKAIREKTRHRLRP</sequence>
<evidence type="ECO:0000256" key="2">
    <source>
        <dbReference type="ARBA" id="ARBA00021245"/>
    </source>
</evidence>
<dbReference type="Pfam" id="PF04542">
    <property type="entry name" value="Sigma70_r2"/>
    <property type="match status" value="1"/>
</dbReference>
<evidence type="ECO:0000256" key="4">
    <source>
        <dbReference type="ARBA" id="ARBA00023163"/>
    </source>
</evidence>
<evidence type="ECO:0000313" key="8">
    <source>
        <dbReference type="Proteomes" id="UP001221597"/>
    </source>
</evidence>
<dbReference type="InterPro" id="IPR016032">
    <property type="entry name" value="Sig_transdc_resp-reg_C-effctor"/>
</dbReference>
<reference evidence="7 8" key="1">
    <citation type="submission" date="2023-04" db="EMBL/GenBank/DDBJ databases">
        <title>Genome sequence of Halobacillus naozhouensis KACC 21980.</title>
        <authorList>
            <person name="Kim S."/>
            <person name="Heo J."/>
            <person name="Kwon S.-W."/>
        </authorList>
    </citation>
    <scope>NUCLEOTIDE SEQUENCE [LARGE SCALE GENOMIC DNA]</scope>
    <source>
        <strain evidence="7 8">KCTC 13234</strain>
    </source>
</reference>
<dbReference type="EMBL" id="CP121671">
    <property type="protein sequence ID" value="WFT74222.1"/>
    <property type="molecule type" value="Genomic_DNA"/>
</dbReference>
<dbReference type="InterPro" id="IPR014284">
    <property type="entry name" value="RNA_pol_sigma-70_dom"/>
</dbReference>